<keyword evidence="2" id="KW-0456">Lyase</keyword>
<dbReference type="Proteomes" id="UP000886750">
    <property type="component" value="Unassembled WGS sequence"/>
</dbReference>
<name>A0A9D2CSM2_9FIRM</name>
<dbReference type="AlphaFoldDB" id="A0A9D2CSM2"/>
<accession>A0A9D2CSM2</accession>
<dbReference type="SUPFAM" id="SSF51735">
    <property type="entry name" value="NAD(P)-binding Rossmann-fold domains"/>
    <property type="match status" value="1"/>
</dbReference>
<evidence type="ECO:0000313" key="2">
    <source>
        <dbReference type="EMBL" id="HIY96857.1"/>
    </source>
</evidence>
<dbReference type="EC" id="4.2.1.45" evidence="2"/>
<protein>
    <submittedName>
        <fullName evidence="2">CDP-glucose 4,6-dehydratase</fullName>
        <ecNumber evidence="2">4.2.1.45</ecNumber>
    </submittedName>
</protein>
<dbReference type="PANTHER" id="PTHR43000">
    <property type="entry name" value="DTDP-D-GLUCOSE 4,6-DEHYDRATASE-RELATED"/>
    <property type="match status" value="1"/>
</dbReference>
<dbReference type="GO" id="GO:0047733">
    <property type="term" value="F:CDP-glucose 4,6-dehydratase activity"/>
    <property type="evidence" value="ECO:0007669"/>
    <property type="project" value="UniProtKB-EC"/>
</dbReference>
<sequence>MKELINFYRGRRVFLTGHTGFKGAWMCAVLKRLGATVCGYALRPPTNPSLFVLCGAGRGIRSAVGDVRDLAALESAVREFSPDVAIHMAARSLVREGYSDPVGTYSTNVMGTVHFLQALRGCETVGSIVNVTTDKVYKNPERGAALREESVLDGNDPYSNSKSCSELVTGAYVRAFFAEKGVPVSTCRAGNAIGGGDFSPDRILPDCVRAAAAGEAIRVRNPHSVRPYQHVLEPTFAYLTIAMRQHAQPDLAGCYNIGPKAEGCISTGELAELFCAAWGGGARWENAPSRGAPREEDFLTIDSTKAERVFGWRPRWNVAAAVQKTVEWSKAWLSGGDVAAVMDRQIDEYMAQQQ</sequence>
<comment type="caution">
    <text evidence="2">The sequence shown here is derived from an EMBL/GenBank/DDBJ whole genome shotgun (WGS) entry which is preliminary data.</text>
</comment>
<dbReference type="NCBIfam" id="TIGR02622">
    <property type="entry name" value="CDP_4_6_dhtase"/>
    <property type="match status" value="1"/>
</dbReference>
<evidence type="ECO:0000313" key="3">
    <source>
        <dbReference type="Proteomes" id="UP000886750"/>
    </source>
</evidence>
<gene>
    <name evidence="2" type="primary">rfbG</name>
    <name evidence="2" type="ORF">H9729_04145</name>
</gene>
<reference evidence="2" key="1">
    <citation type="journal article" date="2021" name="PeerJ">
        <title>Extensive microbial diversity within the chicken gut microbiome revealed by metagenomics and culture.</title>
        <authorList>
            <person name="Gilroy R."/>
            <person name="Ravi A."/>
            <person name="Getino M."/>
            <person name="Pursley I."/>
            <person name="Horton D.L."/>
            <person name="Alikhan N.F."/>
            <person name="Baker D."/>
            <person name="Gharbi K."/>
            <person name="Hall N."/>
            <person name="Watson M."/>
            <person name="Adriaenssens E.M."/>
            <person name="Foster-Nyarko E."/>
            <person name="Jarju S."/>
            <person name="Secka A."/>
            <person name="Antonio M."/>
            <person name="Oren A."/>
            <person name="Chaudhuri R.R."/>
            <person name="La Ragione R."/>
            <person name="Hildebrand F."/>
            <person name="Pallen M.J."/>
        </authorList>
    </citation>
    <scope>NUCLEOTIDE SEQUENCE</scope>
    <source>
        <strain evidence="2">1345</strain>
    </source>
</reference>
<feature type="domain" description="NAD(P)-binding" evidence="1">
    <location>
        <begin position="15"/>
        <end position="324"/>
    </location>
</feature>
<dbReference type="EMBL" id="DXCQ01000028">
    <property type="protein sequence ID" value="HIY96857.1"/>
    <property type="molecule type" value="Genomic_DNA"/>
</dbReference>
<dbReference type="InterPro" id="IPR016040">
    <property type="entry name" value="NAD(P)-bd_dom"/>
</dbReference>
<dbReference type="InterPro" id="IPR036291">
    <property type="entry name" value="NAD(P)-bd_dom_sf"/>
</dbReference>
<organism evidence="2 3">
    <name type="scientific">Candidatus Borkfalkia excrementigallinarum</name>
    <dbReference type="NCBI Taxonomy" id="2838506"/>
    <lineage>
        <taxon>Bacteria</taxon>
        <taxon>Bacillati</taxon>
        <taxon>Bacillota</taxon>
        <taxon>Clostridia</taxon>
        <taxon>Christensenellales</taxon>
        <taxon>Christensenellaceae</taxon>
        <taxon>Candidatus Borkfalkia</taxon>
    </lineage>
</organism>
<dbReference type="InterPro" id="IPR013445">
    <property type="entry name" value="CDP_4_6_deHydtase"/>
</dbReference>
<dbReference type="Gene3D" id="3.90.25.10">
    <property type="entry name" value="UDP-galactose 4-epimerase, domain 1"/>
    <property type="match status" value="1"/>
</dbReference>
<reference evidence="2" key="2">
    <citation type="submission" date="2021-04" db="EMBL/GenBank/DDBJ databases">
        <authorList>
            <person name="Gilroy R."/>
        </authorList>
    </citation>
    <scope>NUCLEOTIDE SEQUENCE</scope>
    <source>
        <strain evidence="2">1345</strain>
    </source>
</reference>
<proteinExistence type="predicted"/>
<dbReference type="Gene3D" id="3.40.50.720">
    <property type="entry name" value="NAD(P)-binding Rossmann-like Domain"/>
    <property type="match status" value="1"/>
</dbReference>
<dbReference type="Pfam" id="PF16363">
    <property type="entry name" value="GDP_Man_Dehyd"/>
    <property type="match status" value="1"/>
</dbReference>
<evidence type="ECO:0000259" key="1">
    <source>
        <dbReference type="Pfam" id="PF16363"/>
    </source>
</evidence>